<dbReference type="PANTHER" id="PTHR37168:SF1">
    <property type="entry name" value="CRISPR-ASSOCIATED EXONUCLEASE CAS4"/>
    <property type="match status" value="1"/>
</dbReference>
<evidence type="ECO:0000259" key="1">
    <source>
        <dbReference type="Pfam" id="PF01930"/>
    </source>
</evidence>
<evidence type="ECO:0000313" key="3">
    <source>
        <dbReference type="Proteomes" id="UP000233786"/>
    </source>
</evidence>
<name>A0A2N3Y775_SACSN</name>
<keyword evidence="2" id="KW-0378">Hydrolase</keyword>
<dbReference type="Gene3D" id="3.90.320.10">
    <property type="match status" value="1"/>
</dbReference>
<dbReference type="STRING" id="994479.GCA_000194155_04940"/>
<dbReference type="EMBL" id="PJNB01000001">
    <property type="protein sequence ID" value="PKW18792.1"/>
    <property type="molecule type" value="Genomic_DNA"/>
</dbReference>
<sequence length="165" mass="19087">MITREDIGGVHIKYLYHCPRQLWLYARGFRPEHLNESVELGTALHATTYSRFSPVDLGAARLDHFDGQAWVHEIKHSARATAADRAQARHYCHQLDRIGITVEGAILHYHASRRTQRLPYTPEEHTRAETDIDRVLEVITSPTSPPRPERTRCHGCSYRDYCWNS</sequence>
<protein>
    <submittedName>
        <fullName evidence="2">CRISPR-associated Cas4 family exonuclease</fullName>
    </submittedName>
</protein>
<dbReference type="PANTHER" id="PTHR37168">
    <property type="entry name" value="CRISPR-ASSOCIATED EXONUCLEASE CAS4"/>
    <property type="match status" value="1"/>
</dbReference>
<dbReference type="AlphaFoldDB" id="A0A2N3Y775"/>
<accession>A0A2N3Y775</accession>
<dbReference type="Proteomes" id="UP000233786">
    <property type="component" value="Unassembled WGS sequence"/>
</dbReference>
<proteinExistence type="predicted"/>
<reference evidence="2" key="1">
    <citation type="submission" date="2017-12" db="EMBL/GenBank/DDBJ databases">
        <title>Sequencing the genomes of 1000 Actinobacteria strains.</title>
        <authorList>
            <person name="Klenk H.-P."/>
        </authorList>
    </citation>
    <scope>NUCLEOTIDE SEQUENCE [LARGE SCALE GENOMIC DNA]</scope>
    <source>
        <strain evidence="2">DSM 44228</strain>
    </source>
</reference>
<organism evidence="2 3">
    <name type="scientific">Saccharopolyspora spinosa</name>
    <dbReference type="NCBI Taxonomy" id="60894"/>
    <lineage>
        <taxon>Bacteria</taxon>
        <taxon>Bacillati</taxon>
        <taxon>Actinomycetota</taxon>
        <taxon>Actinomycetes</taxon>
        <taxon>Pseudonocardiales</taxon>
        <taxon>Pseudonocardiaceae</taxon>
        <taxon>Saccharopolyspora</taxon>
    </lineage>
</organism>
<comment type="caution">
    <text evidence="2">The sequence shown here is derived from an EMBL/GenBank/DDBJ whole genome shotgun (WGS) entry which is preliminary data.</text>
</comment>
<dbReference type="GO" id="GO:0004527">
    <property type="term" value="F:exonuclease activity"/>
    <property type="evidence" value="ECO:0007669"/>
    <property type="project" value="UniProtKB-KW"/>
</dbReference>
<keyword evidence="3" id="KW-1185">Reference proteome</keyword>
<feature type="domain" description="DUF83" evidence="1">
    <location>
        <begin position="9"/>
        <end position="163"/>
    </location>
</feature>
<evidence type="ECO:0000313" key="2">
    <source>
        <dbReference type="EMBL" id="PKW18792.1"/>
    </source>
</evidence>
<dbReference type="Pfam" id="PF01930">
    <property type="entry name" value="Cas_Cas4"/>
    <property type="match status" value="1"/>
</dbReference>
<keyword evidence="2" id="KW-0269">Exonuclease</keyword>
<dbReference type="RefSeq" id="WP_010310344.1">
    <property type="nucleotide sequence ID" value="NZ_CP061007.1"/>
</dbReference>
<gene>
    <name evidence="2" type="ORF">A8926_6920</name>
</gene>
<dbReference type="InterPro" id="IPR011604">
    <property type="entry name" value="PDDEXK-like_dom_sf"/>
</dbReference>
<keyword evidence="2" id="KW-0540">Nuclease</keyword>
<dbReference type="InterPro" id="IPR022765">
    <property type="entry name" value="Dna2/Cas4_DUF83"/>
</dbReference>